<dbReference type="GO" id="GO:0005524">
    <property type="term" value="F:ATP binding"/>
    <property type="evidence" value="ECO:0007669"/>
    <property type="project" value="UniProtKB-KW"/>
</dbReference>
<organism evidence="10 11">
    <name type="scientific">Candidatus Iainarchaeum sp</name>
    <dbReference type="NCBI Taxonomy" id="3101447"/>
    <lineage>
        <taxon>Archaea</taxon>
        <taxon>Candidatus Iainarchaeota</taxon>
        <taxon>Candidatus Iainarchaeia</taxon>
        <taxon>Candidatus Iainarchaeales</taxon>
        <taxon>Candidatus Iainarchaeaceae</taxon>
        <taxon>Candidatus Iainarchaeum</taxon>
    </lineage>
</organism>
<dbReference type="PIRSF" id="PIRSF035805">
    <property type="entry name" value="TK_cell"/>
    <property type="match status" value="1"/>
</dbReference>
<dbReference type="Pfam" id="PF00265">
    <property type="entry name" value="TK"/>
    <property type="match status" value="1"/>
</dbReference>
<comment type="caution">
    <text evidence="10">The sequence shown here is derived from an EMBL/GenBank/DDBJ whole genome shotgun (WGS) entry which is preliminary data.</text>
</comment>
<dbReference type="Gene3D" id="3.40.50.300">
    <property type="entry name" value="P-loop containing nucleotide triphosphate hydrolases"/>
    <property type="match status" value="1"/>
</dbReference>
<accession>A0A8T4C873</accession>
<evidence type="ECO:0000256" key="7">
    <source>
        <dbReference type="ARBA" id="ARBA00022840"/>
    </source>
</evidence>
<dbReference type="SUPFAM" id="SSF52540">
    <property type="entry name" value="P-loop containing nucleoside triphosphate hydrolases"/>
    <property type="match status" value="1"/>
</dbReference>
<evidence type="ECO:0000256" key="8">
    <source>
        <dbReference type="PIRSR" id="PIRSR035805-1"/>
    </source>
</evidence>
<dbReference type="Gene3D" id="3.30.60.20">
    <property type="match status" value="1"/>
</dbReference>
<evidence type="ECO:0000256" key="1">
    <source>
        <dbReference type="ARBA" id="ARBA00007587"/>
    </source>
</evidence>
<keyword evidence="5" id="KW-0547">Nucleotide-binding</keyword>
<proteinExistence type="inferred from homology"/>
<dbReference type="PANTHER" id="PTHR11441">
    <property type="entry name" value="THYMIDINE KINASE"/>
    <property type="match status" value="1"/>
</dbReference>
<dbReference type="InterPro" id="IPR001267">
    <property type="entry name" value="Thymidine_kinase"/>
</dbReference>
<feature type="active site" description="Proton acceptor" evidence="8">
    <location>
        <position position="95"/>
    </location>
</feature>
<evidence type="ECO:0000313" key="10">
    <source>
        <dbReference type="EMBL" id="MBM3282517.1"/>
    </source>
</evidence>
<keyword evidence="4" id="KW-0808">Transferase</keyword>
<dbReference type="PANTHER" id="PTHR11441:SF0">
    <property type="entry name" value="THYMIDINE KINASE, CYTOSOLIC"/>
    <property type="match status" value="1"/>
</dbReference>
<dbReference type="EMBL" id="VGJJ01000038">
    <property type="protein sequence ID" value="MBM3282517.1"/>
    <property type="molecule type" value="Genomic_DNA"/>
</dbReference>
<protein>
    <recommendedName>
        <fullName evidence="2">thymidine kinase</fullName>
        <ecNumber evidence="2">2.7.1.21</ecNumber>
    </recommendedName>
</protein>
<dbReference type="AlphaFoldDB" id="A0A8T4C873"/>
<evidence type="ECO:0000256" key="5">
    <source>
        <dbReference type="ARBA" id="ARBA00022741"/>
    </source>
</evidence>
<keyword evidence="3" id="KW-0237">DNA synthesis</keyword>
<sequence>MPSSYHPFVKPGVLEVFSGPMKSGKSLALLHRVEKLKYMKGEKFLVFKPKLDTRDLALRSRFGSLSHECIFVNEQNPEEIFSFVERDTSLVAIDEIHFFGQLIVPVVSELLKQHKNVVVAGLDTDFRGEPFGSIPVLLSLADEVHKLNGICDYPACKSPASRTQRLVNGIPADYHSPIILVGDEKEGYQCRCLAHHEVPHAPSYSFENVPKLVQKKLEREQ</sequence>
<evidence type="ECO:0000256" key="2">
    <source>
        <dbReference type="ARBA" id="ARBA00012118"/>
    </source>
</evidence>
<dbReference type="InterPro" id="IPR027417">
    <property type="entry name" value="P-loop_NTPase"/>
</dbReference>
<name>A0A8T4C873_9ARCH</name>
<dbReference type="GO" id="GO:0004797">
    <property type="term" value="F:thymidine kinase activity"/>
    <property type="evidence" value="ECO:0007669"/>
    <property type="project" value="UniProtKB-EC"/>
</dbReference>
<evidence type="ECO:0000256" key="3">
    <source>
        <dbReference type="ARBA" id="ARBA00022634"/>
    </source>
</evidence>
<feature type="binding site" evidence="9">
    <location>
        <begin position="179"/>
        <end position="182"/>
    </location>
    <ligand>
        <name>substrate</name>
    </ligand>
</feature>
<dbReference type="EC" id="2.7.1.21" evidence="2"/>
<keyword evidence="6 10" id="KW-0418">Kinase</keyword>
<evidence type="ECO:0000313" key="11">
    <source>
        <dbReference type="Proteomes" id="UP000774699"/>
    </source>
</evidence>
<dbReference type="GO" id="GO:0071897">
    <property type="term" value="P:DNA biosynthetic process"/>
    <property type="evidence" value="ECO:0007669"/>
    <property type="project" value="UniProtKB-KW"/>
</dbReference>
<dbReference type="GO" id="GO:0005829">
    <property type="term" value="C:cytosol"/>
    <property type="evidence" value="ECO:0007669"/>
    <property type="project" value="TreeGrafter"/>
</dbReference>
<keyword evidence="7" id="KW-0067">ATP-binding</keyword>
<reference evidence="10" key="1">
    <citation type="submission" date="2019-03" db="EMBL/GenBank/DDBJ databases">
        <title>Lake Tanganyika Metagenome-Assembled Genomes (MAGs).</title>
        <authorList>
            <person name="Tran P."/>
        </authorList>
    </citation>
    <scope>NUCLEOTIDE SEQUENCE</scope>
    <source>
        <strain evidence="10">M_DeepCast_50m_m2_156</strain>
    </source>
</reference>
<evidence type="ECO:0000256" key="4">
    <source>
        <dbReference type="ARBA" id="ARBA00022679"/>
    </source>
</evidence>
<comment type="similarity">
    <text evidence="1">Belongs to the thymidine kinase family.</text>
</comment>
<evidence type="ECO:0000256" key="6">
    <source>
        <dbReference type="ARBA" id="ARBA00022777"/>
    </source>
</evidence>
<evidence type="ECO:0000256" key="9">
    <source>
        <dbReference type="PIRSR" id="PIRSR035805-2"/>
    </source>
</evidence>
<gene>
    <name evidence="10" type="ORF">FJY86_04235</name>
</gene>
<feature type="binding site" evidence="9">
    <location>
        <position position="188"/>
    </location>
    <ligand>
        <name>substrate</name>
    </ligand>
</feature>
<dbReference type="GO" id="GO:0046104">
    <property type="term" value="P:thymidine metabolic process"/>
    <property type="evidence" value="ECO:0007669"/>
    <property type="project" value="TreeGrafter"/>
</dbReference>
<dbReference type="Proteomes" id="UP000774699">
    <property type="component" value="Unassembled WGS sequence"/>
</dbReference>
<dbReference type="SUPFAM" id="SSF57716">
    <property type="entry name" value="Glucocorticoid receptor-like (DNA-binding domain)"/>
    <property type="match status" value="1"/>
</dbReference>